<evidence type="ECO:0000256" key="10">
    <source>
        <dbReference type="ARBA" id="ARBA00023065"/>
    </source>
</evidence>
<dbReference type="Pfam" id="PF02421">
    <property type="entry name" value="FeoB_N"/>
    <property type="match status" value="1"/>
</dbReference>
<dbReference type="SUPFAM" id="SSF52540">
    <property type="entry name" value="P-loop containing nucleoside triphosphate hydrolases"/>
    <property type="match status" value="1"/>
</dbReference>
<comment type="similarity">
    <text evidence="16">Belongs to the TRAFAC class TrmE-Era-EngA-EngB-Septin-like GTPase superfamily. FeoB GTPase (TC 9.A.8) family.</text>
</comment>
<keyword evidence="8 16" id="KW-1133">Transmembrane helix</keyword>
<feature type="binding site" evidence="15">
    <location>
        <position position="26"/>
    </location>
    <ligand>
        <name>Mg(2+)</name>
        <dbReference type="ChEBI" id="CHEBI:18420"/>
        <label>2</label>
    </ligand>
</feature>
<evidence type="ECO:0000256" key="6">
    <source>
        <dbReference type="ARBA" id="ARBA00022692"/>
    </source>
</evidence>
<evidence type="ECO:0000256" key="11">
    <source>
        <dbReference type="ARBA" id="ARBA00023134"/>
    </source>
</evidence>
<evidence type="ECO:0000256" key="9">
    <source>
        <dbReference type="ARBA" id="ARBA00023004"/>
    </source>
</evidence>
<keyword evidence="15" id="KW-0479">Metal-binding</keyword>
<dbReference type="HOGENOM" id="CLU_013350_3_0_5"/>
<evidence type="ECO:0000256" key="2">
    <source>
        <dbReference type="ARBA" id="ARBA00022448"/>
    </source>
</evidence>
<proteinExistence type="inferred from homology"/>
<feature type="binding site" evidence="14">
    <location>
        <begin position="11"/>
        <end position="18"/>
    </location>
    <ligand>
        <name>GTP</name>
        <dbReference type="ChEBI" id="CHEBI:37565"/>
        <label>1</label>
    </ligand>
</feature>
<evidence type="ECO:0000256" key="15">
    <source>
        <dbReference type="PIRSR" id="PIRSR603373-2"/>
    </source>
</evidence>
<dbReference type="Gene3D" id="3.40.50.300">
    <property type="entry name" value="P-loop containing nucleotide triphosphate hydrolases"/>
    <property type="match status" value="1"/>
</dbReference>
<reference evidence="19" key="1">
    <citation type="journal article" date="2011" name="J. Bacteriol.">
        <title>Genome sequences of eight morphologically diverse alphaproteobacteria.</title>
        <authorList>
            <consortium name="US DOE Joint Genome Institute"/>
            <person name="Brown P.J."/>
            <person name="Kysela D.T."/>
            <person name="Buechlein A."/>
            <person name="Hemmerich C."/>
            <person name="Brun Y.V."/>
        </authorList>
    </citation>
    <scope>NUCLEOTIDE SEQUENCE [LARGE SCALE GENOMIC DNA]</scope>
    <source>
        <strain evidence="19">ATCC 17100 / ATH 3.1.1 / DSM 162 / LMG 4299</strain>
    </source>
</reference>
<feature type="binding site" evidence="14">
    <location>
        <begin position="120"/>
        <end position="123"/>
    </location>
    <ligand>
        <name>GTP</name>
        <dbReference type="ChEBI" id="CHEBI:37565"/>
        <label>1</label>
    </ligand>
</feature>
<dbReference type="Pfam" id="PF07664">
    <property type="entry name" value="FeoB_C"/>
    <property type="match status" value="1"/>
</dbReference>
<sequence>MKTHHTIALAGNPNCGKTTLFNVLTGATQTIGNWPGVTVEKKLGAYAWKGVRYDIIDLPGVYLLANVGRGSEDERVARDYILSGEPDLIVDILDASNLERNLYLTTQLLEMGVPLILALNMSDLAERGGVAIDAAALGQALGCPVVPMVASKRRGGDALKAEIARAVQTPPAPCVRPTQVPAVEKAIGALAPALSDAAKAAGVDPRWVALKLIEGDDLAERIAGQSLTEDAKRLRVEVEKECGDDADIIIADGRFRFIAGIMEACHRQKREVSTTLTQRIDAVTLNRFLGVPIFLLAMYLMFLFTIVVGGAFIDFFDKGGEALFIDLPQQGLTAIGAPDFAQVIVKGFGSGLQTIATFVPIIACLFLFLSILEDSGYMARAAFVMDRAMRAIGLPGKSFVPLIVGFGCNVPAVMATRTLETRRDRILTIMMAPFMSCGARLPVFALFAAAFFPWSGQNIVFLLYIIGILFAVMTGLILKHTLLRGEVSHFIMELPPYHVPTVRTVVIQAWQRLRRFILNAGQIIVPMVMVLSVLANMGTDGSIGRENTKDSVLASVSHELVPVFKPIGLTDDNWPAAVGLFTGIFAKEAVVGTLNALYSQVDATEGEGGEKAGEARASVLDKLGEAAATVPTNLAEIGGKLLDPLGIDVGYVGDSTAAAEKLEVNSQVFGAMQSRFDGMAGAFAYMLLILLYVPCVAALGAIRHEVGLRWTAFATVWTTGIGYITAVSFYQIATYSRDPATAQNWLMTCALVFCVAVLSMWLAGLAQGRRIAALPAE</sequence>
<keyword evidence="10" id="KW-0406">Ion transport</keyword>
<evidence type="ECO:0000256" key="5">
    <source>
        <dbReference type="ARBA" id="ARBA00022519"/>
    </source>
</evidence>
<organism evidence="18 19">
    <name type="scientific">Rhodomicrobium vannielii (strain ATCC 17100 / DSM 162 / LMG 4299 / NCIMB 10020 / ATH 3.1.1)</name>
    <dbReference type="NCBI Taxonomy" id="648757"/>
    <lineage>
        <taxon>Bacteria</taxon>
        <taxon>Pseudomonadati</taxon>
        <taxon>Pseudomonadota</taxon>
        <taxon>Alphaproteobacteria</taxon>
        <taxon>Hyphomicrobiales</taxon>
        <taxon>Hyphomicrobiaceae</taxon>
        <taxon>Rhodomicrobium</taxon>
    </lineage>
</organism>
<dbReference type="InterPro" id="IPR011642">
    <property type="entry name" value="Gate_dom"/>
</dbReference>
<dbReference type="GO" id="GO:0005525">
    <property type="term" value="F:GTP binding"/>
    <property type="evidence" value="ECO:0007669"/>
    <property type="project" value="UniProtKB-KW"/>
</dbReference>
<evidence type="ECO:0000313" key="19">
    <source>
        <dbReference type="Proteomes" id="UP000001399"/>
    </source>
</evidence>
<dbReference type="CDD" id="cd01879">
    <property type="entry name" value="FeoB"/>
    <property type="match status" value="1"/>
</dbReference>
<feature type="transmembrane region" description="Helical" evidence="16">
    <location>
        <begin position="682"/>
        <end position="702"/>
    </location>
</feature>
<keyword evidence="19" id="KW-1185">Reference proteome</keyword>
<gene>
    <name evidence="18" type="ordered locus">Rvan_3474</name>
</gene>
<dbReference type="FunFam" id="3.40.50.300:FF:000426">
    <property type="entry name" value="Ferrous iron transport protein B"/>
    <property type="match status" value="1"/>
</dbReference>
<evidence type="ECO:0000256" key="16">
    <source>
        <dbReference type="RuleBase" id="RU362098"/>
    </source>
</evidence>
<feature type="transmembrane region" description="Helical" evidence="16">
    <location>
        <begin position="426"/>
        <end position="452"/>
    </location>
</feature>
<keyword evidence="9 16" id="KW-0408">Iron</keyword>
<feature type="binding site" evidence="14">
    <location>
        <begin position="57"/>
        <end position="60"/>
    </location>
    <ligand>
        <name>GTP</name>
        <dbReference type="ChEBI" id="CHEBI:37565"/>
        <label>1</label>
    </ligand>
</feature>
<keyword evidence="12 16" id="KW-0472">Membrane</keyword>
<dbReference type="Pfam" id="PF17910">
    <property type="entry name" value="FeoB_Cyto"/>
    <property type="match status" value="1"/>
</dbReference>
<accession>E3I405</accession>
<dbReference type="InterPro" id="IPR050860">
    <property type="entry name" value="FeoB_GTPase"/>
</dbReference>
<dbReference type="Proteomes" id="UP000001399">
    <property type="component" value="Chromosome"/>
</dbReference>
<dbReference type="KEGG" id="rva:Rvan_3474"/>
<dbReference type="OrthoDB" id="9809127at2"/>
<keyword evidence="2 16" id="KW-0813">Transport</keyword>
<dbReference type="NCBIfam" id="TIGR00437">
    <property type="entry name" value="feoB"/>
    <property type="match status" value="1"/>
</dbReference>
<keyword evidence="7 14" id="KW-0547">Nucleotide-binding</keyword>
<dbReference type="Pfam" id="PF07670">
    <property type="entry name" value="Gate"/>
    <property type="match status" value="2"/>
</dbReference>
<comment type="subcellular location">
    <subcellularLocation>
        <location evidence="1 16">Cell inner membrane</location>
        <topology evidence="1 16">Multi-pass membrane protein</topology>
    </subcellularLocation>
</comment>
<feature type="transmembrane region" description="Helical" evidence="16">
    <location>
        <begin position="355"/>
        <end position="372"/>
    </location>
</feature>
<feature type="transmembrane region" description="Helical" evidence="16">
    <location>
        <begin position="288"/>
        <end position="313"/>
    </location>
</feature>
<evidence type="ECO:0000256" key="14">
    <source>
        <dbReference type="PIRSR" id="PIRSR603373-1"/>
    </source>
</evidence>
<keyword evidence="11 14" id="KW-0342">GTP-binding</keyword>
<name>E3I405_RHOVT</name>
<evidence type="ECO:0000256" key="13">
    <source>
        <dbReference type="NCBIfam" id="TIGR00437"/>
    </source>
</evidence>
<dbReference type="InterPro" id="IPR030389">
    <property type="entry name" value="G_FEOB_dom"/>
</dbReference>
<feature type="transmembrane region" description="Helical" evidence="16">
    <location>
        <begin position="714"/>
        <end position="733"/>
    </location>
</feature>
<evidence type="ECO:0000256" key="7">
    <source>
        <dbReference type="ARBA" id="ARBA00022741"/>
    </source>
</evidence>
<dbReference type="Gene3D" id="1.10.287.1770">
    <property type="match status" value="1"/>
</dbReference>
<feature type="transmembrane region" description="Helical" evidence="16">
    <location>
        <begin position="392"/>
        <end position="414"/>
    </location>
</feature>
<dbReference type="GO" id="GO:0015093">
    <property type="term" value="F:ferrous iron transmembrane transporter activity"/>
    <property type="evidence" value="ECO:0007669"/>
    <property type="project" value="UniProtKB-UniRule"/>
</dbReference>
<dbReference type="GO" id="GO:0005886">
    <property type="term" value="C:plasma membrane"/>
    <property type="evidence" value="ECO:0007669"/>
    <property type="project" value="UniProtKB-SubCell"/>
</dbReference>
<dbReference type="AlphaFoldDB" id="E3I405"/>
<feature type="transmembrane region" description="Helical" evidence="16">
    <location>
        <begin position="458"/>
        <end position="478"/>
    </location>
</feature>
<dbReference type="InterPro" id="IPR011640">
    <property type="entry name" value="Fe2_transport_prot_B_C"/>
</dbReference>
<dbReference type="PANTHER" id="PTHR43185:SF1">
    <property type="entry name" value="FE(2+) TRANSPORTER FEOB"/>
    <property type="match status" value="1"/>
</dbReference>
<dbReference type="InterPro" id="IPR041069">
    <property type="entry name" value="FeoB_Cyto"/>
</dbReference>
<evidence type="ECO:0000256" key="3">
    <source>
        <dbReference type="ARBA" id="ARBA00022475"/>
    </source>
</evidence>
<comment type="function">
    <text evidence="16">Probable transporter of a GTP-driven Fe(2+) uptake system.</text>
</comment>
<evidence type="ECO:0000313" key="18">
    <source>
        <dbReference type="EMBL" id="ADP72654.1"/>
    </source>
</evidence>
<dbReference type="PROSITE" id="PS51711">
    <property type="entry name" value="G_FEOB"/>
    <property type="match status" value="1"/>
</dbReference>
<feature type="binding site" evidence="15">
    <location>
        <position position="25"/>
    </location>
    <ligand>
        <name>Mg(2+)</name>
        <dbReference type="ChEBI" id="CHEBI:18420"/>
        <label>2</label>
    </ligand>
</feature>
<protein>
    <recommendedName>
        <fullName evidence="13 16">Ferrous iron transport protein B</fullName>
    </recommendedName>
</protein>
<dbReference type="eggNOG" id="COG0370">
    <property type="taxonomic scope" value="Bacteria"/>
</dbReference>
<dbReference type="GO" id="GO:0046872">
    <property type="term" value="F:metal ion binding"/>
    <property type="evidence" value="ECO:0007669"/>
    <property type="project" value="UniProtKB-KW"/>
</dbReference>
<feature type="binding site" evidence="14">
    <location>
        <begin position="36"/>
        <end position="40"/>
    </location>
    <ligand>
        <name>GTP</name>
        <dbReference type="ChEBI" id="CHEBI:37565"/>
        <label>1</label>
    </ligand>
</feature>
<feature type="transmembrane region" description="Helical" evidence="16">
    <location>
        <begin position="745"/>
        <end position="766"/>
    </location>
</feature>
<keyword evidence="5" id="KW-0997">Cell inner membrane</keyword>
<keyword evidence="4 16" id="KW-0410">Iron transport</keyword>
<dbReference type="PRINTS" id="PR00326">
    <property type="entry name" value="GTP1OBG"/>
</dbReference>
<evidence type="ECO:0000256" key="8">
    <source>
        <dbReference type="ARBA" id="ARBA00022989"/>
    </source>
</evidence>
<dbReference type="EMBL" id="CP002292">
    <property type="protein sequence ID" value="ADP72654.1"/>
    <property type="molecule type" value="Genomic_DNA"/>
</dbReference>
<feature type="binding site" evidence="15">
    <location>
        <position position="22"/>
    </location>
    <ligand>
        <name>Mg(2+)</name>
        <dbReference type="ChEBI" id="CHEBI:18420"/>
        <label>1</label>
    </ligand>
</feature>
<evidence type="ECO:0000256" key="1">
    <source>
        <dbReference type="ARBA" id="ARBA00004429"/>
    </source>
</evidence>
<dbReference type="NCBIfam" id="NF007105">
    <property type="entry name" value="PRK09554.1"/>
    <property type="match status" value="1"/>
</dbReference>
<evidence type="ECO:0000259" key="17">
    <source>
        <dbReference type="PROSITE" id="PS51711"/>
    </source>
</evidence>
<evidence type="ECO:0000256" key="4">
    <source>
        <dbReference type="ARBA" id="ARBA00022496"/>
    </source>
</evidence>
<keyword evidence="3" id="KW-1003">Cell membrane</keyword>
<keyword evidence="15" id="KW-0460">Magnesium</keyword>
<dbReference type="PANTHER" id="PTHR43185">
    <property type="entry name" value="FERROUS IRON TRANSPORT PROTEIN B"/>
    <property type="match status" value="1"/>
</dbReference>
<keyword evidence="6 16" id="KW-0812">Transmembrane</keyword>
<evidence type="ECO:0000256" key="12">
    <source>
        <dbReference type="ARBA" id="ARBA00023136"/>
    </source>
</evidence>
<dbReference type="InterPro" id="IPR003373">
    <property type="entry name" value="Fe2_transport_prot-B"/>
</dbReference>
<feature type="domain" description="FeoB-type G" evidence="17">
    <location>
        <begin position="4"/>
        <end position="169"/>
    </location>
</feature>
<dbReference type="InterPro" id="IPR006073">
    <property type="entry name" value="GTP-bd"/>
</dbReference>
<dbReference type="RefSeq" id="WP_013421012.1">
    <property type="nucleotide sequence ID" value="NC_014664.1"/>
</dbReference>
<dbReference type="InterPro" id="IPR027417">
    <property type="entry name" value="P-loop_NTPase"/>
</dbReference>
<dbReference type="STRING" id="648757.Rvan_3474"/>